<evidence type="ECO:0000256" key="3">
    <source>
        <dbReference type="PROSITE-ProRule" id="PRU00708"/>
    </source>
</evidence>
<feature type="repeat" description="PPR" evidence="3">
    <location>
        <begin position="247"/>
        <end position="281"/>
    </location>
</feature>
<keyword evidence="5" id="KW-1185">Reference proteome</keyword>
<feature type="repeat" description="PPR" evidence="3">
    <location>
        <begin position="212"/>
        <end position="246"/>
    </location>
</feature>
<evidence type="ECO:0000313" key="5">
    <source>
        <dbReference type="Proteomes" id="UP000027138"/>
    </source>
</evidence>
<accession>A0A067LF86</accession>
<dbReference type="Proteomes" id="UP000027138">
    <property type="component" value="Unassembled WGS sequence"/>
</dbReference>
<dbReference type="EMBL" id="KK914277">
    <property type="protein sequence ID" value="KDP43170.1"/>
    <property type="molecule type" value="Genomic_DNA"/>
</dbReference>
<dbReference type="InterPro" id="IPR011990">
    <property type="entry name" value="TPR-like_helical_dom_sf"/>
</dbReference>
<dbReference type="AlphaFoldDB" id="A0A067LF86"/>
<dbReference type="NCBIfam" id="TIGR00756">
    <property type="entry name" value="PPR"/>
    <property type="match status" value="4"/>
</dbReference>
<feature type="repeat" description="PPR" evidence="3">
    <location>
        <begin position="177"/>
        <end position="211"/>
    </location>
</feature>
<dbReference type="PANTHER" id="PTHR47447:SF17">
    <property type="entry name" value="OS12G0638900 PROTEIN"/>
    <property type="match status" value="1"/>
</dbReference>
<name>A0A067LF86_JATCU</name>
<evidence type="ECO:0000256" key="2">
    <source>
        <dbReference type="ARBA" id="ARBA00022737"/>
    </source>
</evidence>
<dbReference type="Pfam" id="PF13041">
    <property type="entry name" value="PPR_2"/>
    <property type="match status" value="2"/>
</dbReference>
<keyword evidence="2" id="KW-0677">Repeat</keyword>
<dbReference type="PROSITE" id="PS51375">
    <property type="entry name" value="PPR"/>
    <property type="match status" value="4"/>
</dbReference>
<reference evidence="4 5" key="1">
    <citation type="journal article" date="2014" name="PLoS ONE">
        <title>Global Analysis of Gene Expression Profiles in Physic Nut (Jatropha curcas L.) Seedlings Exposed to Salt Stress.</title>
        <authorList>
            <person name="Zhang L."/>
            <person name="Zhang C."/>
            <person name="Wu P."/>
            <person name="Chen Y."/>
            <person name="Li M."/>
            <person name="Jiang H."/>
            <person name="Wu G."/>
        </authorList>
    </citation>
    <scope>NUCLEOTIDE SEQUENCE [LARGE SCALE GENOMIC DNA]</scope>
    <source>
        <strain evidence="5">cv. GZQX0401</strain>
        <tissue evidence="4">Young leaves</tissue>
    </source>
</reference>
<protein>
    <recommendedName>
        <fullName evidence="6">Pentacotripeptide-repeat region of PRORP domain-containing protein</fullName>
    </recommendedName>
</protein>
<dbReference type="InterPro" id="IPR002885">
    <property type="entry name" value="PPR_rpt"/>
</dbReference>
<feature type="repeat" description="PPR" evidence="3">
    <location>
        <begin position="282"/>
        <end position="316"/>
    </location>
</feature>
<evidence type="ECO:0000256" key="1">
    <source>
        <dbReference type="ARBA" id="ARBA00007626"/>
    </source>
</evidence>
<organism evidence="4 5">
    <name type="scientific">Jatropha curcas</name>
    <name type="common">Barbados nut</name>
    <dbReference type="NCBI Taxonomy" id="180498"/>
    <lineage>
        <taxon>Eukaryota</taxon>
        <taxon>Viridiplantae</taxon>
        <taxon>Streptophyta</taxon>
        <taxon>Embryophyta</taxon>
        <taxon>Tracheophyta</taxon>
        <taxon>Spermatophyta</taxon>
        <taxon>Magnoliopsida</taxon>
        <taxon>eudicotyledons</taxon>
        <taxon>Gunneridae</taxon>
        <taxon>Pentapetalae</taxon>
        <taxon>rosids</taxon>
        <taxon>fabids</taxon>
        <taxon>Malpighiales</taxon>
        <taxon>Euphorbiaceae</taxon>
        <taxon>Crotonoideae</taxon>
        <taxon>Jatropheae</taxon>
        <taxon>Jatropha</taxon>
    </lineage>
</organism>
<dbReference type="OrthoDB" id="185373at2759"/>
<dbReference type="Gene3D" id="1.25.40.10">
    <property type="entry name" value="Tetratricopeptide repeat domain"/>
    <property type="match status" value="2"/>
</dbReference>
<comment type="similarity">
    <text evidence="1">Belongs to the PPR family. P subfamily.</text>
</comment>
<evidence type="ECO:0008006" key="6">
    <source>
        <dbReference type="Google" id="ProtNLM"/>
    </source>
</evidence>
<dbReference type="Pfam" id="PF13812">
    <property type="entry name" value="PPR_3"/>
    <property type="match status" value="1"/>
</dbReference>
<proteinExistence type="inferred from homology"/>
<gene>
    <name evidence="4" type="ORF">JCGZ_22722</name>
</gene>
<evidence type="ECO:0000313" key="4">
    <source>
        <dbReference type="EMBL" id="KDP43170.1"/>
    </source>
</evidence>
<sequence length="363" mass="40924">MAPQRIHVFPRKSCMISIPVASTWISPLVMGITEIIVNYKLIASQASLDEEEVLERNLNQIFSAIENAPKSTAKICAAYIENLCKAGDISIAARVLQSLWNKNIFLGPDAYNIVLAAAGERNNIEILSQVFRDLVMSYRSLPSTSYFNLAKGFVNNNDHVLLLRLVKEVSELAYPRSTLVINRIIFAFAESRQFDKALLIFDRMKELRCKPDLVTHNTVLDILGRAERIDEMLHEFGSMKEAGIIPDFISYNTLLNHLQKAGRLELCLVYIKEMGESGIEPDLLTYTALIHGLGRLGKIEESLRLFSEMKMKQVHPSIYIYRSLINSSKKMGKMELAMALLEEMNASLPNLAGPGDFKRKGRK</sequence>
<dbReference type="PANTHER" id="PTHR47447">
    <property type="entry name" value="OS03G0856100 PROTEIN"/>
    <property type="match status" value="1"/>
</dbReference>